<feature type="domain" description="Leucine-rich repeat-containing N-terminal plant-type" evidence="13">
    <location>
        <begin position="30"/>
        <end position="72"/>
    </location>
</feature>
<dbReference type="InterPro" id="IPR003591">
    <property type="entry name" value="Leu-rich_rpt_typical-subtyp"/>
</dbReference>
<dbReference type="FunFam" id="3.80.10.10:FF:000095">
    <property type="entry name" value="LRR receptor-like serine/threonine-protein kinase GSO1"/>
    <property type="match status" value="1"/>
</dbReference>
<comment type="similarity">
    <text evidence="2">Belongs to the RLP family.</text>
</comment>
<dbReference type="InterPro" id="IPR055414">
    <property type="entry name" value="LRR_R13L4/SHOC2-like"/>
</dbReference>
<evidence type="ECO:0000259" key="13">
    <source>
        <dbReference type="Pfam" id="PF08263"/>
    </source>
</evidence>
<evidence type="ECO:0000256" key="9">
    <source>
        <dbReference type="ARBA" id="ARBA00023136"/>
    </source>
</evidence>
<evidence type="ECO:0000256" key="6">
    <source>
        <dbReference type="ARBA" id="ARBA00022729"/>
    </source>
</evidence>
<comment type="subcellular location">
    <subcellularLocation>
        <location evidence="1">Cell membrane</location>
        <topology evidence="1">Single-pass type I membrane protein</topology>
    </subcellularLocation>
</comment>
<keyword evidence="16" id="KW-1185">Reference proteome</keyword>
<dbReference type="AlphaFoldDB" id="A0AAN7IZB0"/>
<dbReference type="Pfam" id="PF23598">
    <property type="entry name" value="LRR_14"/>
    <property type="match status" value="1"/>
</dbReference>
<keyword evidence="9 12" id="KW-0472">Membrane</keyword>
<dbReference type="InterPro" id="IPR032675">
    <property type="entry name" value="LRR_dom_sf"/>
</dbReference>
<gene>
    <name evidence="15" type="ORF">RGQ29_016273</name>
</gene>
<reference evidence="15 16" key="1">
    <citation type="journal article" date="2023" name="G3 (Bethesda)">
        <title>A haplotype-resolved chromosome-scale genome for Quercus rubra L. provides insights into the genetics of adaptive traits for red oak species.</title>
        <authorList>
            <person name="Kapoor B."/>
            <person name="Jenkins J."/>
            <person name="Schmutz J."/>
            <person name="Zhebentyayeva T."/>
            <person name="Kuelheim C."/>
            <person name="Coggeshall M."/>
            <person name="Heim C."/>
            <person name="Lasky J.R."/>
            <person name="Leites L."/>
            <person name="Islam-Faridi N."/>
            <person name="Romero-Severson J."/>
            <person name="DeLeo V.L."/>
            <person name="Lucas S.M."/>
            <person name="Lazic D."/>
            <person name="Gailing O."/>
            <person name="Carlson J."/>
            <person name="Staton M."/>
        </authorList>
    </citation>
    <scope>NUCLEOTIDE SEQUENCE [LARGE SCALE GENOMIC DNA]</scope>
    <source>
        <strain evidence="15">Pseudo-F2</strain>
    </source>
</reference>
<keyword evidence="8 12" id="KW-1133">Transmembrane helix</keyword>
<dbReference type="PANTHER" id="PTHR48062">
    <property type="entry name" value="RECEPTOR-LIKE PROTEIN 14"/>
    <property type="match status" value="1"/>
</dbReference>
<evidence type="ECO:0000256" key="2">
    <source>
        <dbReference type="ARBA" id="ARBA00009592"/>
    </source>
</evidence>
<evidence type="ECO:0000313" key="15">
    <source>
        <dbReference type="EMBL" id="KAK4591760.1"/>
    </source>
</evidence>
<keyword evidence="5 12" id="KW-0812">Transmembrane</keyword>
<dbReference type="GO" id="GO:0005886">
    <property type="term" value="C:plasma membrane"/>
    <property type="evidence" value="ECO:0007669"/>
    <property type="project" value="UniProtKB-SubCell"/>
</dbReference>
<dbReference type="Pfam" id="PF13855">
    <property type="entry name" value="LRR_8"/>
    <property type="match status" value="3"/>
</dbReference>
<proteinExistence type="inferred from homology"/>
<keyword evidence="3" id="KW-1003">Cell membrane</keyword>
<keyword evidence="4" id="KW-0433">Leucine-rich repeat</keyword>
<evidence type="ECO:0000256" key="3">
    <source>
        <dbReference type="ARBA" id="ARBA00022475"/>
    </source>
</evidence>
<dbReference type="Pfam" id="PF00560">
    <property type="entry name" value="LRR_1"/>
    <property type="match status" value="3"/>
</dbReference>
<dbReference type="SUPFAM" id="SSF52058">
    <property type="entry name" value="L domain-like"/>
    <property type="match status" value="2"/>
</dbReference>
<evidence type="ECO:0000313" key="16">
    <source>
        <dbReference type="Proteomes" id="UP001324115"/>
    </source>
</evidence>
<dbReference type="Pfam" id="PF08263">
    <property type="entry name" value="LRRNT_2"/>
    <property type="match status" value="1"/>
</dbReference>
<evidence type="ECO:0000259" key="14">
    <source>
        <dbReference type="Pfam" id="PF23598"/>
    </source>
</evidence>
<dbReference type="Proteomes" id="UP001324115">
    <property type="component" value="Unassembled WGS sequence"/>
</dbReference>
<dbReference type="InterPro" id="IPR001611">
    <property type="entry name" value="Leu-rich_rpt"/>
</dbReference>
<keyword evidence="10" id="KW-0675">Receptor</keyword>
<feature type="transmembrane region" description="Helical" evidence="12">
    <location>
        <begin position="989"/>
        <end position="1011"/>
    </location>
</feature>
<feature type="transmembrane region" description="Helical" evidence="12">
    <location>
        <begin position="1018"/>
        <end position="1038"/>
    </location>
</feature>
<evidence type="ECO:0000256" key="5">
    <source>
        <dbReference type="ARBA" id="ARBA00022692"/>
    </source>
</evidence>
<keyword evidence="11" id="KW-0325">Glycoprotein</keyword>
<dbReference type="FunFam" id="3.80.10.10:FF:000111">
    <property type="entry name" value="LRR receptor-like serine/threonine-protein kinase ERECTA"/>
    <property type="match status" value="1"/>
</dbReference>
<keyword evidence="7" id="KW-0677">Repeat</keyword>
<dbReference type="InterPro" id="IPR013210">
    <property type="entry name" value="LRR_N_plant-typ"/>
</dbReference>
<accession>A0AAN7IZB0</accession>
<evidence type="ECO:0000256" key="10">
    <source>
        <dbReference type="ARBA" id="ARBA00023170"/>
    </source>
</evidence>
<dbReference type="InterPro" id="IPR051502">
    <property type="entry name" value="RLP_Defense_Trigger"/>
</dbReference>
<evidence type="ECO:0000256" key="1">
    <source>
        <dbReference type="ARBA" id="ARBA00004251"/>
    </source>
</evidence>
<comment type="caution">
    <text evidence="15">The sequence shown here is derived from an EMBL/GenBank/DDBJ whole genome shotgun (WGS) entry which is preliminary data.</text>
</comment>
<dbReference type="SUPFAM" id="SSF52047">
    <property type="entry name" value="RNI-like"/>
    <property type="match status" value="1"/>
</dbReference>
<evidence type="ECO:0000256" key="8">
    <source>
        <dbReference type="ARBA" id="ARBA00022989"/>
    </source>
</evidence>
<evidence type="ECO:0008006" key="17">
    <source>
        <dbReference type="Google" id="ProtNLM"/>
    </source>
</evidence>
<dbReference type="FunFam" id="3.80.10.10:FF:000041">
    <property type="entry name" value="LRR receptor-like serine/threonine-protein kinase ERECTA"/>
    <property type="match status" value="1"/>
</dbReference>
<evidence type="ECO:0000256" key="12">
    <source>
        <dbReference type="SAM" id="Phobius"/>
    </source>
</evidence>
<dbReference type="PRINTS" id="PR00019">
    <property type="entry name" value="LEURICHRPT"/>
</dbReference>
<dbReference type="Gene3D" id="3.80.10.10">
    <property type="entry name" value="Ribonuclease Inhibitor"/>
    <property type="match status" value="5"/>
</dbReference>
<protein>
    <recommendedName>
        <fullName evidence="17">Leucine-rich repeat-containing N-terminal plant-type domain-containing protein</fullName>
    </recommendedName>
</protein>
<dbReference type="EMBL" id="JAXUIC010000004">
    <property type="protein sequence ID" value="KAK4591760.1"/>
    <property type="molecule type" value="Genomic_DNA"/>
</dbReference>
<feature type="domain" description="Disease resistance R13L4/SHOC-2-like LRR" evidence="14">
    <location>
        <begin position="250"/>
        <end position="444"/>
    </location>
</feature>
<evidence type="ECO:0000256" key="7">
    <source>
        <dbReference type="ARBA" id="ARBA00022737"/>
    </source>
</evidence>
<organism evidence="15 16">
    <name type="scientific">Quercus rubra</name>
    <name type="common">Northern red oak</name>
    <name type="synonym">Quercus borealis</name>
    <dbReference type="NCBI Taxonomy" id="3512"/>
    <lineage>
        <taxon>Eukaryota</taxon>
        <taxon>Viridiplantae</taxon>
        <taxon>Streptophyta</taxon>
        <taxon>Embryophyta</taxon>
        <taxon>Tracheophyta</taxon>
        <taxon>Spermatophyta</taxon>
        <taxon>Magnoliopsida</taxon>
        <taxon>eudicotyledons</taxon>
        <taxon>Gunneridae</taxon>
        <taxon>Pentapetalae</taxon>
        <taxon>rosids</taxon>
        <taxon>fabids</taxon>
        <taxon>Fagales</taxon>
        <taxon>Fagaceae</taxon>
        <taxon>Quercus</taxon>
    </lineage>
</organism>
<evidence type="ECO:0000256" key="4">
    <source>
        <dbReference type="ARBA" id="ARBA00022614"/>
    </source>
</evidence>
<name>A0AAN7IZB0_QUERU</name>
<evidence type="ECO:0000256" key="11">
    <source>
        <dbReference type="ARBA" id="ARBA00023180"/>
    </source>
</evidence>
<dbReference type="SMART" id="SM00369">
    <property type="entry name" value="LRR_TYP"/>
    <property type="match status" value="9"/>
</dbReference>
<keyword evidence="6" id="KW-0732">Signal</keyword>
<sequence length="1047" mass="118419">MELLGRYWWWPVVLVLVHFGMNGCFGCWEQERIALLQFEASIVNYANEYGFPHWDLGNKESDCCEWEKVKCNITTGRIIQLTLKGLNSYLSRESRRGWYFNASLFLPFEDLQYLDLSENYICGWVPNEGFERFSALSKLEVLHLEYNYFNNSILSTLSGIDSLKELYLGENDFNGSIQGFERFSLLSKLEVLHLDGNNFNHSILQSLSGITTLKELDLSFNNFNGSIHIKDSNILNKLQLLDLSWNNFSAQVLESLTAFPSLKTLDLSDNNLEGSFTAKELSKLNNLEQLNLGYSSIDKSLLHKIGVMTSLNVLIVTNCELNGTLPDQGWCELKKLQEIDLSYNYFEGRLPSCMANLTSLRVLDLSNNHFNGNSVQSPLSSLTSLEYLSFSNTNFSIPSTLSFLSNLSNLKILLSDYNILALEPDSLTWIPTFQLKVFSLSSCSINIHNRTTPRFLHYQYDLREIRLSYSKLVGQFPYWLLENNTRLEFFIVNYNSFTGPFVVPYDIRPKMMSIDISDNCLHGPIPTNLGLIFPNLEFLKMSRNKFEGNIPSSFGNLVFLQELDLSENHLSGTRPMHFIMGCYNLGSLILSNNNFSGQILPTNSNWTNLRNLHLDNNQFSGMLPTWMGNMTHLEDIDMAKNHFEGPIPIELCKLVDVVNIDLSNNNLFGSVPSCFNSSNIIFFHSHKNFLSGPIPSAFQNNSYLLVLDLRDNHLTGSIPNWIGSLSSLRILLLKENHLGGQIPIQVCLLQNLNILDLSYNKFSGLIPHCLSNITFNASGPTGALVGFSSMGTSSRSLSLYLNTKSIITEYYFDEISMFSGFLKVEEEVEFTTKTRTYSYKGGTLKYMFGIDLSCNNLAGKIPLELGRMSSSIRALNLSHNNLSGPIPVTFSNLNQIESLDLSYNNLSGKIPPQLTEMTSLAVFIVAHNNLSGATPDRKNQFITFDESSYEGNPLLCGPPLNNSCTKMRPPSTISVDIKGQGGSFMDMSVFYISFVVAYIIVLLGIVVVLYVNPYWRRAWFNLIEVCIDTCYCFFVVHYHKLFNFSLA</sequence>
<dbReference type="PANTHER" id="PTHR48062:SF6">
    <property type="entry name" value="LEUCINE-RICH REPEAT RECEPTOR PROTEIN KINASE MSL1-LIKE ISOFORM X1"/>
    <property type="match status" value="1"/>
</dbReference>